<evidence type="ECO:0000313" key="8">
    <source>
        <dbReference type="Proteomes" id="UP001164187"/>
    </source>
</evidence>
<keyword evidence="8" id="KW-1185">Reference proteome</keyword>
<keyword evidence="3" id="KW-0862">Zinc</keyword>
<proteinExistence type="inferred from homology"/>
<dbReference type="PANTHER" id="PTHR33202">
    <property type="entry name" value="ZINC UPTAKE REGULATION PROTEIN"/>
    <property type="match status" value="1"/>
</dbReference>
<dbReference type="RefSeq" id="WP_269311573.1">
    <property type="nucleotide sequence ID" value="NZ_CP114052.1"/>
</dbReference>
<name>A0ABY7JSB7_9FIRM</name>
<evidence type="ECO:0000256" key="3">
    <source>
        <dbReference type="ARBA" id="ARBA00022833"/>
    </source>
</evidence>
<dbReference type="Gene3D" id="1.10.10.10">
    <property type="entry name" value="Winged helix-like DNA-binding domain superfamily/Winged helix DNA-binding domain"/>
    <property type="match status" value="1"/>
</dbReference>
<comment type="similarity">
    <text evidence="1">Belongs to the Fur family.</text>
</comment>
<accession>A0ABY7JSB7</accession>
<evidence type="ECO:0000256" key="4">
    <source>
        <dbReference type="ARBA" id="ARBA00023015"/>
    </source>
</evidence>
<keyword evidence="2" id="KW-0678">Repressor</keyword>
<dbReference type="CDD" id="cd07153">
    <property type="entry name" value="Fur_like"/>
    <property type="match status" value="1"/>
</dbReference>
<evidence type="ECO:0000256" key="2">
    <source>
        <dbReference type="ARBA" id="ARBA00022491"/>
    </source>
</evidence>
<dbReference type="InterPro" id="IPR002481">
    <property type="entry name" value="FUR"/>
</dbReference>
<gene>
    <name evidence="7" type="ORF">O0R46_09885</name>
</gene>
<evidence type="ECO:0000256" key="5">
    <source>
        <dbReference type="ARBA" id="ARBA00023125"/>
    </source>
</evidence>
<dbReference type="Proteomes" id="UP001164187">
    <property type="component" value="Chromosome"/>
</dbReference>
<dbReference type="InterPro" id="IPR043135">
    <property type="entry name" value="Fur_C"/>
</dbReference>
<evidence type="ECO:0000256" key="6">
    <source>
        <dbReference type="ARBA" id="ARBA00023163"/>
    </source>
</evidence>
<protein>
    <submittedName>
        <fullName evidence="7">Fur family transcriptional regulator</fullName>
    </submittedName>
</protein>
<dbReference type="Pfam" id="PF01475">
    <property type="entry name" value="FUR"/>
    <property type="match status" value="1"/>
</dbReference>
<dbReference type="SUPFAM" id="SSF46785">
    <property type="entry name" value="Winged helix' DNA-binding domain"/>
    <property type="match status" value="1"/>
</dbReference>
<keyword evidence="6" id="KW-0804">Transcription</keyword>
<sequence>MENNYYNKQKEIFTKENANLLKSANLKTTKKRLFLIDCLKKSEGPLTAEEIHRKLRQDININLSTVYRALSSLTEANIIIRQVLSDGNSVFQLNSDQHRHILTCKDCGKITYIDVCPIDSVHKEIEDATGYDILSHNLEFIGVCPECKNKK</sequence>
<dbReference type="Gene3D" id="3.30.1490.190">
    <property type="match status" value="1"/>
</dbReference>
<dbReference type="InterPro" id="IPR036390">
    <property type="entry name" value="WH_DNA-bd_sf"/>
</dbReference>
<dbReference type="PANTHER" id="PTHR33202:SF7">
    <property type="entry name" value="FERRIC UPTAKE REGULATION PROTEIN"/>
    <property type="match status" value="1"/>
</dbReference>
<dbReference type="EMBL" id="CP114052">
    <property type="protein sequence ID" value="WAW14880.1"/>
    <property type="molecule type" value="Genomic_DNA"/>
</dbReference>
<keyword evidence="5" id="KW-0238">DNA-binding</keyword>
<evidence type="ECO:0000313" key="7">
    <source>
        <dbReference type="EMBL" id="WAW14880.1"/>
    </source>
</evidence>
<organism evidence="7 8">
    <name type="scientific">Peptostreptococcus equinus</name>
    <dbReference type="NCBI Taxonomy" id="3003601"/>
    <lineage>
        <taxon>Bacteria</taxon>
        <taxon>Bacillati</taxon>
        <taxon>Bacillota</taxon>
        <taxon>Clostridia</taxon>
        <taxon>Peptostreptococcales</taxon>
        <taxon>Peptostreptococcaceae</taxon>
        <taxon>Peptostreptococcus</taxon>
    </lineage>
</organism>
<keyword evidence="4" id="KW-0805">Transcription regulation</keyword>
<evidence type="ECO:0000256" key="1">
    <source>
        <dbReference type="ARBA" id="ARBA00007957"/>
    </source>
</evidence>
<dbReference type="InterPro" id="IPR036388">
    <property type="entry name" value="WH-like_DNA-bd_sf"/>
</dbReference>
<reference evidence="7" key="1">
    <citation type="submission" date="2022-12" db="EMBL/GenBank/DDBJ databases">
        <title>Peptostreptococcus.</title>
        <authorList>
            <person name="Lee S.H."/>
        </authorList>
    </citation>
    <scope>NUCLEOTIDE SEQUENCE</scope>
    <source>
        <strain evidence="7">CBA3647</strain>
    </source>
</reference>